<accession>A0ABM0M1R3</accession>
<dbReference type="PANTHER" id="PTHR37984:SF14">
    <property type="entry name" value="RIBONUCLEASE H"/>
    <property type="match status" value="1"/>
</dbReference>
<keyword evidence="1" id="KW-1185">Reference proteome</keyword>
<evidence type="ECO:0000313" key="1">
    <source>
        <dbReference type="Proteomes" id="UP000694865"/>
    </source>
</evidence>
<dbReference type="PANTHER" id="PTHR37984">
    <property type="entry name" value="PROTEIN CBG26694"/>
    <property type="match status" value="1"/>
</dbReference>
<reference evidence="2" key="1">
    <citation type="submission" date="2025-08" db="UniProtKB">
        <authorList>
            <consortium name="RefSeq"/>
        </authorList>
    </citation>
    <scope>IDENTIFICATION</scope>
    <source>
        <tissue evidence="2">Testes</tissue>
    </source>
</reference>
<dbReference type="CDD" id="cd01647">
    <property type="entry name" value="RT_LTR"/>
    <property type="match status" value="1"/>
</dbReference>
<sequence>MKGIKAKLVVDENAQPKFCKPRQVPYAIRPKVEAELDRLEEEGIVSKVNYREWATPIVPVAKKNGTVRICGDKVTVNPVLQVDQYPLPRIEDIFSELAGGQKFTRMDLHQAYHQMELDDESKKFLTINTSKGLYRYNRL</sequence>
<dbReference type="SUPFAM" id="SSF56672">
    <property type="entry name" value="DNA/RNA polymerases"/>
    <property type="match status" value="1"/>
</dbReference>
<dbReference type="GeneID" id="102807094"/>
<dbReference type="RefSeq" id="XP_006813954.1">
    <property type="nucleotide sequence ID" value="XM_006813891.1"/>
</dbReference>
<name>A0ABM0M1R3_SACKO</name>
<protein>
    <submittedName>
        <fullName evidence="2">Uncharacterized protein K02A2.6-like</fullName>
    </submittedName>
</protein>
<dbReference type="Proteomes" id="UP000694865">
    <property type="component" value="Unplaced"/>
</dbReference>
<proteinExistence type="predicted"/>
<gene>
    <name evidence="2" type="primary">LOC102807094</name>
</gene>
<feature type="non-terminal residue" evidence="2">
    <location>
        <position position="139"/>
    </location>
</feature>
<dbReference type="Gene3D" id="3.10.10.10">
    <property type="entry name" value="HIV Type 1 Reverse Transcriptase, subunit A, domain 1"/>
    <property type="match status" value="1"/>
</dbReference>
<organism evidence="1 2">
    <name type="scientific">Saccoglossus kowalevskii</name>
    <name type="common">Acorn worm</name>
    <dbReference type="NCBI Taxonomy" id="10224"/>
    <lineage>
        <taxon>Eukaryota</taxon>
        <taxon>Metazoa</taxon>
        <taxon>Hemichordata</taxon>
        <taxon>Enteropneusta</taxon>
        <taxon>Harrimaniidae</taxon>
        <taxon>Saccoglossus</taxon>
    </lineage>
</organism>
<dbReference type="InterPro" id="IPR050951">
    <property type="entry name" value="Retrovirus_Pol_polyprotein"/>
</dbReference>
<dbReference type="InterPro" id="IPR043502">
    <property type="entry name" value="DNA/RNA_pol_sf"/>
</dbReference>
<evidence type="ECO:0000313" key="2">
    <source>
        <dbReference type="RefSeq" id="XP_006813954.1"/>
    </source>
</evidence>